<evidence type="ECO:0000256" key="3">
    <source>
        <dbReference type="ARBA" id="ARBA00022692"/>
    </source>
</evidence>
<dbReference type="PANTHER" id="PTHR34390:SF2">
    <property type="entry name" value="SUCCINATE TRANSPORTER SUBUNIT YJJP-RELATED"/>
    <property type="match status" value="1"/>
</dbReference>
<feature type="transmembrane region" description="Helical" evidence="8">
    <location>
        <begin position="199"/>
        <end position="218"/>
    </location>
</feature>
<sequence>MPYRIPFQSTGDEDSEDNFSSAQKKARKAKARNTMNMAILAGEIMLESGAETYRVEDTIIRLCKAIDIVNYVDVFVIPTGIFLTVGYDNNINTVLKRTKPKSVDLNKISLVNQFSRRFVTTNMTLDEAIDYLSKLRGLKPYSDFVKSVLGGGLVGGFSALLFGGSFPDFVSAFFVSLIVVKSREAVARKINIISYVKDFLGSLVAGALAILFVSLGIGASVDKIIIGSIMPMVPGLAITNATRDSISGDFLAGVSRASEAILCALSIAFGVGVAIKYYTYFNIGGM</sequence>
<evidence type="ECO:0000256" key="2">
    <source>
        <dbReference type="ARBA" id="ARBA00022475"/>
    </source>
</evidence>
<gene>
    <name evidence="10" type="ORF">EUAN_11790</name>
</gene>
<dbReference type="STRING" id="39480.EUAN_11790"/>
<comment type="subcellular location">
    <subcellularLocation>
        <location evidence="1">Cell membrane</location>
        <topology evidence="1">Multi-pass membrane protein</topology>
    </subcellularLocation>
</comment>
<keyword evidence="3 8" id="KW-0812">Transmembrane</keyword>
<keyword evidence="5 8" id="KW-0472">Membrane</keyword>
<reference evidence="10 11" key="1">
    <citation type="submission" date="2016-09" db="EMBL/GenBank/DDBJ databases">
        <title>Genome sequence of Eubacterium angustum.</title>
        <authorList>
            <person name="Poehlein A."/>
            <person name="Daniel R."/>
        </authorList>
    </citation>
    <scope>NUCLEOTIDE SEQUENCE [LARGE SCALE GENOMIC DNA]</scope>
    <source>
        <strain evidence="10 11">DSM 1989</strain>
    </source>
</reference>
<evidence type="ECO:0000256" key="4">
    <source>
        <dbReference type="ARBA" id="ARBA00022989"/>
    </source>
</evidence>
<evidence type="ECO:0000259" key="9">
    <source>
        <dbReference type="Pfam" id="PF06738"/>
    </source>
</evidence>
<evidence type="ECO:0000313" key="10">
    <source>
        <dbReference type="EMBL" id="OHW62614.1"/>
    </source>
</evidence>
<keyword evidence="11" id="KW-1185">Reference proteome</keyword>
<evidence type="ECO:0000256" key="8">
    <source>
        <dbReference type="SAM" id="Phobius"/>
    </source>
</evidence>
<organism evidence="10 11">
    <name type="scientific">Andreesenia angusta</name>
    <dbReference type="NCBI Taxonomy" id="39480"/>
    <lineage>
        <taxon>Bacteria</taxon>
        <taxon>Bacillati</taxon>
        <taxon>Bacillota</taxon>
        <taxon>Tissierellia</taxon>
        <taxon>Tissierellales</taxon>
        <taxon>Gottschalkiaceae</taxon>
        <taxon>Andreesenia</taxon>
    </lineage>
</organism>
<dbReference type="InterPro" id="IPR050539">
    <property type="entry name" value="ThrE_Dicarb/AminoAcid_Exp"/>
</dbReference>
<dbReference type="GO" id="GO:0005886">
    <property type="term" value="C:plasma membrane"/>
    <property type="evidence" value="ECO:0007669"/>
    <property type="project" value="UniProtKB-SubCell"/>
</dbReference>
<comment type="similarity">
    <text evidence="6">Belongs to the ThrE exporter (TC 2.A.79) family.</text>
</comment>
<evidence type="ECO:0000256" key="7">
    <source>
        <dbReference type="SAM" id="MobiDB-lite"/>
    </source>
</evidence>
<dbReference type="EMBL" id="MKIE01000003">
    <property type="protein sequence ID" value="OHW62614.1"/>
    <property type="molecule type" value="Genomic_DNA"/>
</dbReference>
<dbReference type="GO" id="GO:0022857">
    <property type="term" value="F:transmembrane transporter activity"/>
    <property type="evidence" value="ECO:0007669"/>
    <property type="project" value="InterPro"/>
</dbReference>
<keyword evidence="2" id="KW-1003">Cell membrane</keyword>
<dbReference type="Pfam" id="PF06738">
    <property type="entry name" value="ThrE"/>
    <property type="match status" value="1"/>
</dbReference>
<dbReference type="PANTHER" id="PTHR34390">
    <property type="entry name" value="UPF0442 PROTEIN YJJB-RELATED"/>
    <property type="match status" value="1"/>
</dbReference>
<dbReference type="Proteomes" id="UP000180254">
    <property type="component" value="Unassembled WGS sequence"/>
</dbReference>
<feature type="transmembrane region" description="Helical" evidence="8">
    <location>
        <begin position="261"/>
        <end position="280"/>
    </location>
</feature>
<protein>
    <recommendedName>
        <fullName evidence="9">Threonine/serine exporter-like N-terminal domain-containing protein</fullName>
    </recommendedName>
</protein>
<evidence type="ECO:0000313" key="11">
    <source>
        <dbReference type="Proteomes" id="UP000180254"/>
    </source>
</evidence>
<keyword evidence="4 8" id="KW-1133">Transmembrane helix</keyword>
<feature type="region of interest" description="Disordered" evidence="7">
    <location>
        <begin position="1"/>
        <end position="28"/>
    </location>
</feature>
<evidence type="ECO:0000256" key="6">
    <source>
        <dbReference type="ARBA" id="ARBA00034125"/>
    </source>
</evidence>
<dbReference type="AlphaFoldDB" id="A0A1S1V7Z4"/>
<name>A0A1S1V7Z4_9FIRM</name>
<dbReference type="InterPro" id="IPR010619">
    <property type="entry name" value="ThrE-like_N"/>
</dbReference>
<feature type="domain" description="Threonine/serine exporter-like N-terminal" evidence="9">
    <location>
        <begin position="37"/>
        <end position="276"/>
    </location>
</feature>
<comment type="caution">
    <text evidence="10">The sequence shown here is derived from an EMBL/GenBank/DDBJ whole genome shotgun (WGS) entry which is preliminary data.</text>
</comment>
<proteinExistence type="inferred from homology"/>
<dbReference type="RefSeq" id="WP_169817347.1">
    <property type="nucleotide sequence ID" value="NZ_MKIE01000003.1"/>
</dbReference>
<accession>A0A1S1V7Z4</accession>
<dbReference type="GO" id="GO:0015744">
    <property type="term" value="P:succinate transport"/>
    <property type="evidence" value="ECO:0007669"/>
    <property type="project" value="TreeGrafter"/>
</dbReference>
<evidence type="ECO:0000256" key="1">
    <source>
        <dbReference type="ARBA" id="ARBA00004651"/>
    </source>
</evidence>
<evidence type="ECO:0000256" key="5">
    <source>
        <dbReference type="ARBA" id="ARBA00023136"/>
    </source>
</evidence>